<name>A0ABX1QCQ3_9RHOO</name>
<organism evidence="2 3">
    <name type="scientific">Aromatoleum diolicum</name>
    <dbReference type="NCBI Taxonomy" id="75796"/>
    <lineage>
        <taxon>Bacteria</taxon>
        <taxon>Pseudomonadati</taxon>
        <taxon>Pseudomonadota</taxon>
        <taxon>Betaproteobacteria</taxon>
        <taxon>Rhodocyclales</taxon>
        <taxon>Rhodocyclaceae</taxon>
        <taxon>Aromatoleum</taxon>
    </lineage>
</organism>
<evidence type="ECO:0000259" key="1">
    <source>
        <dbReference type="Pfam" id="PF12697"/>
    </source>
</evidence>
<protein>
    <submittedName>
        <fullName evidence="2">Alpha/beta fold hydrolase</fullName>
    </submittedName>
</protein>
<dbReference type="InterPro" id="IPR000073">
    <property type="entry name" value="AB_hydrolase_1"/>
</dbReference>
<dbReference type="PRINTS" id="PR00111">
    <property type="entry name" value="ABHYDROLASE"/>
</dbReference>
<proteinExistence type="predicted"/>
<dbReference type="RefSeq" id="WP_169260114.1">
    <property type="nucleotide sequence ID" value="NZ_WTVQ01000012.1"/>
</dbReference>
<dbReference type="InterPro" id="IPR000639">
    <property type="entry name" value="Epox_hydrolase-like"/>
</dbReference>
<gene>
    <name evidence="2" type="ORF">GPA25_09390</name>
</gene>
<evidence type="ECO:0000313" key="3">
    <source>
        <dbReference type="Proteomes" id="UP000648984"/>
    </source>
</evidence>
<dbReference type="Pfam" id="PF12697">
    <property type="entry name" value="Abhydrolase_6"/>
    <property type="match status" value="1"/>
</dbReference>
<dbReference type="GO" id="GO:0016787">
    <property type="term" value="F:hydrolase activity"/>
    <property type="evidence" value="ECO:0007669"/>
    <property type="project" value="UniProtKB-KW"/>
</dbReference>
<dbReference type="Proteomes" id="UP000648984">
    <property type="component" value="Unassembled WGS sequence"/>
</dbReference>
<dbReference type="SUPFAM" id="SSF53474">
    <property type="entry name" value="alpha/beta-Hydrolases"/>
    <property type="match status" value="1"/>
</dbReference>
<dbReference type="InterPro" id="IPR050266">
    <property type="entry name" value="AB_hydrolase_sf"/>
</dbReference>
<dbReference type="InterPro" id="IPR029058">
    <property type="entry name" value="AB_hydrolase_fold"/>
</dbReference>
<dbReference type="PANTHER" id="PTHR43798:SF33">
    <property type="entry name" value="HYDROLASE, PUTATIVE (AFU_ORTHOLOGUE AFUA_2G14860)-RELATED"/>
    <property type="match status" value="1"/>
</dbReference>
<dbReference type="Gene3D" id="3.40.50.1820">
    <property type="entry name" value="alpha/beta hydrolase"/>
    <property type="match status" value="1"/>
</dbReference>
<keyword evidence="2" id="KW-0378">Hydrolase</keyword>
<dbReference type="EMBL" id="WTVQ01000012">
    <property type="protein sequence ID" value="NMG74969.1"/>
    <property type="molecule type" value="Genomic_DNA"/>
</dbReference>
<reference evidence="2 3" key="1">
    <citation type="submission" date="2019-12" db="EMBL/GenBank/DDBJ databases">
        <title>Comparative genomics gives insights into the taxonomy of the Azoarcus-Aromatoleum group and reveals separate origins of nif in the plant-associated Azoarcus and non-plant-associated Aromatoleum sub-groups.</title>
        <authorList>
            <person name="Lafos M."/>
            <person name="Maluk M."/>
            <person name="Batista M."/>
            <person name="Junghare M."/>
            <person name="Carmona M."/>
            <person name="Faoro H."/>
            <person name="Cruz L.M."/>
            <person name="Battistoni F."/>
            <person name="De Souza E."/>
            <person name="Pedrosa F."/>
            <person name="Chen W.-M."/>
            <person name="Poole P.S."/>
            <person name="Dixon R.A."/>
            <person name="James E.K."/>
        </authorList>
    </citation>
    <scope>NUCLEOTIDE SEQUENCE [LARGE SCALE GENOMIC DNA]</scope>
    <source>
        <strain evidence="2 3">22Lin</strain>
    </source>
</reference>
<dbReference type="PRINTS" id="PR00412">
    <property type="entry name" value="EPOXHYDRLASE"/>
</dbReference>
<accession>A0ABX1QCQ3</accession>
<evidence type="ECO:0000313" key="2">
    <source>
        <dbReference type="EMBL" id="NMG74969.1"/>
    </source>
</evidence>
<feature type="domain" description="AB hydrolase-1" evidence="1">
    <location>
        <begin position="26"/>
        <end position="261"/>
    </location>
</feature>
<comment type="caution">
    <text evidence="2">The sequence shown here is derived from an EMBL/GenBank/DDBJ whole genome shotgun (WGS) entry which is preliminary data.</text>
</comment>
<keyword evidence="3" id="KW-1185">Reference proteome</keyword>
<sequence length="271" mass="28236">MELTVNAAPAFVYTGGRSFDRQLPVVVLIHGAGHDHSVWNYQARHLAHHGLSVLAPDLPGHGRSAGEPLASIESLADWVEALLDAAGVTQAALAGHSMGSLIALQTAAQAPTRVTRLLLLGSVAPMPVAAPLLDAARDNRTAAHTMINQWSYTPASQLGASATPGISLTGLNLRLMERQREGLLANDLGACNAYQAGLDAASRICVPCAMLCGERDQMTPRRAVKPLHDALVNAAGGARMIIIQGAGHAMMAEAPDAVSDAMRGFLNSAPT</sequence>
<dbReference type="PANTHER" id="PTHR43798">
    <property type="entry name" value="MONOACYLGLYCEROL LIPASE"/>
    <property type="match status" value="1"/>
</dbReference>